<dbReference type="STRING" id="1802500.A2801_01635"/>
<proteinExistence type="predicted"/>
<dbReference type="EMBL" id="MGGM01000014">
    <property type="protein sequence ID" value="OGM29369.1"/>
    <property type="molecule type" value="Genomic_DNA"/>
</dbReference>
<evidence type="ECO:0000313" key="1">
    <source>
        <dbReference type="EMBL" id="OGM29369.1"/>
    </source>
</evidence>
<sequence length="127" mass="14083">MSKKLAAQVGLVIVLMVAAYFFGRFVSTLPEEASIEAITPAIHPTLTLDQRYPEACLARVIGVYVTPTTLEGESIPYTLIKGDQLAVWTTNIEPWTYSIEVAWEIQDGGFDTGWVKLEEVELFGNCQ</sequence>
<name>A0A1F7YR50_9BACT</name>
<dbReference type="Proteomes" id="UP000177263">
    <property type="component" value="Unassembled WGS sequence"/>
</dbReference>
<protein>
    <submittedName>
        <fullName evidence="1">Uncharacterized protein</fullName>
    </submittedName>
</protein>
<evidence type="ECO:0000313" key="2">
    <source>
        <dbReference type="Proteomes" id="UP000177263"/>
    </source>
</evidence>
<gene>
    <name evidence="1" type="ORF">A2801_01635</name>
</gene>
<reference evidence="1 2" key="1">
    <citation type="journal article" date="2016" name="Nat. Commun.">
        <title>Thousands of microbial genomes shed light on interconnected biogeochemical processes in an aquifer system.</title>
        <authorList>
            <person name="Anantharaman K."/>
            <person name="Brown C.T."/>
            <person name="Hug L.A."/>
            <person name="Sharon I."/>
            <person name="Castelle C.J."/>
            <person name="Probst A.J."/>
            <person name="Thomas B.C."/>
            <person name="Singh A."/>
            <person name="Wilkins M.J."/>
            <person name="Karaoz U."/>
            <person name="Brodie E.L."/>
            <person name="Williams K.H."/>
            <person name="Hubbard S.S."/>
            <person name="Banfield J.F."/>
        </authorList>
    </citation>
    <scope>NUCLEOTIDE SEQUENCE [LARGE SCALE GENOMIC DNA]</scope>
</reference>
<comment type="caution">
    <text evidence="1">The sequence shown here is derived from an EMBL/GenBank/DDBJ whole genome shotgun (WGS) entry which is preliminary data.</text>
</comment>
<accession>A0A1F7YR50</accession>
<organism evidence="1 2">
    <name type="scientific">Candidatus Woesebacteria bacterium RIFCSPHIGHO2_01_FULL_41_10</name>
    <dbReference type="NCBI Taxonomy" id="1802500"/>
    <lineage>
        <taxon>Bacteria</taxon>
        <taxon>Candidatus Woeseibacteriota</taxon>
    </lineage>
</organism>
<dbReference type="AlphaFoldDB" id="A0A1F7YR50"/>